<dbReference type="InterPro" id="IPR006600">
    <property type="entry name" value="HTH_CenpB_DNA-bd_dom"/>
</dbReference>
<keyword evidence="5" id="KW-1185">Reference proteome</keyword>
<dbReference type="SUPFAM" id="SSF46689">
    <property type="entry name" value="Homeodomain-like"/>
    <property type="match status" value="1"/>
</dbReference>
<reference evidence="4 5" key="1">
    <citation type="journal article" date="2023" name="Arcadia Sci">
        <title>De novo assembly of a long-read Amblyomma americanum tick genome.</title>
        <authorList>
            <person name="Chou S."/>
            <person name="Poskanzer K.E."/>
            <person name="Rollins M."/>
            <person name="Thuy-Boun P.S."/>
        </authorList>
    </citation>
    <scope>NUCLEOTIDE SEQUENCE [LARGE SCALE GENOMIC DNA]</scope>
    <source>
        <strain evidence="4">F_SG_1</strain>
        <tissue evidence="4">Salivary glands</tissue>
    </source>
</reference>
<sequence length="369" mass="42366">MGKHLNSYTAGFKLKVVEFALEHGKRAAGRKFDVDEKCVRRWCGQRDALKNTSSKKRAFRGKPCKFPELEEELLCYSMEVRNNGYALTTDMLRMRAQALARAKSIPHEDFKASAGWVRRFLKRKGLSFRRRTTLCQRLPPDYTDKVLSFQKYVISLRREHNYIISQIANADQTPVWFDCPKSCTVELKGKKSVFVRTTGAERQRCTVMLCVTADGRKLPPYVILKRKTIPKGVFPKGIVVRAQEKGWMDDELVLDWVKSVWEKRPGAMLARRSLLVLDSFRGHLTGRVKERLRGIHTDMAVIPGGLTGMLQPLDVSVNRPFKVEFRRQYSEWMANGNHDETPTGGLRGHRSRLCFDGFCPRGILCRPTL</sequence>
<gene>
    <name evidence="4" type="ORF">V5799_013138</name>
</gene>
<dbReference type="Pfam" id="PF03221">
    <property type="entry name" value="HTH_Tnp_Tc5"/>
    <property type="match status" value="1"/>
</dbReference>
<dbReference type="InterPro" id="IPR018586">
    <property type="entry name" value="Brinker_DNA-bd"/>
</dbReference>
<evidence type="ECO:0000256" key="1">
    <source>
        <dbReference type="ARBA" id="ARBA00004123"/>
    </source>
</evidence>
<proteinExistence type="predicted"/>
<dbReference type="InterPro" id="IPR050863">
    <property type="entry name" value="CenT-Element_Derived"/>
</dbReference>
<dbReference type="InterPro" id="IPR009057">
    <property type="entry name" value="Homeodomain-like_sf"/>
</dbReference>
<dbReference type="Pfam" id="PF09607">
    <property type="entry name" value="BrkDBD"/>
    <property type="match status" value="1"/>
</dbReference>
<organism evidence="4 5">
    <name type="scientific">Amblyomma americanum</name>
    <name type="common">Lone star tick</name>
    <dbReference type="NCBI Taxonomy" id="6943"/>
    <lineage>
        <taxon>Eukaryota</taxon>
        <taxon>Metazoa</taxon>
        <taxon>Ecdysozoa</taxon>
        <taxon>Arthropoda</taxon>
        <taxon>Chelicerata</taxon>
        <taxon>Arachnida</taxon>
        <taxon>Acari</taxon>
        <taxon>Parasitiformes</taxon>
        <taxon>Ixodida</taxon>
        <taxon>Ixodoidea</taxon>
        <taxon>Ixodidae</taxon>
        <taxon>Amblyomminae</taxon>
        <taxon>Amblyomma</taxon>
    </lineage>
</organism>
<feature type="domain" description="HTH CENPB-type" evidence="3">
    <location>
        <begin position="57"/>
        <end position="130"/>
    </location>
</feature>
<dbReference type="SMART" id="SM00674">
    <property type="entry name" value="CENPB"/>
    <property type="match status" value="1"/>
</dbReference>
<keyword evidence="2" id="KW-0238">DNA-binding</keyword>
<evidence type="ECO:0000313" key="4">
    <source>
        <dbReference type="EMBL" id="KAK8770397.1"/>
    </source>
</evidence>
<dbReference type="GO" id="GO:0003677">
    <property type="term" value="F:DNA binding"/>
    <property type="evidence" value="ECO:0007669"/>
    <property type="project" value="UniProtKB-KW"/>
</dbReference>
<dbReference type="PROSITE" id="PS51253">
    <property type="entry name" value="HTH_CENPB"/>
    <property type="match status" value="1"/>
</dbReference>
<dbReference type="Gene3D" id="1.10.10.60">
    <property type="entry name" value="Homeodomain-like"/>
    <property type="match status" value="2"/>
</dbReference>
<dbReference type="AlphaFoldDB" id="A0AAQ4E6Q0"/>
<evidence type="ECO:0000259" key="3">
    <source>
        <dbReference type="PROSITE" id="PS51253"/>
    </source>
</evidence>
<dbReference type="Pfam" id="PF03184">
    <property type="entry name" value="DDE_1"/>
    <property type="match status" value="1"/>
</dbReference>
<comment type="subcellular location">
    <subcellularLocation>
        <location evidence="1">Nucleus</location>
    </subcellularLocation>
</comment>
<evidence type="ECO:0000256" key="2">
    <source>
        <dbReference type="ARBA" id="ARBA00023125"/>
    </source>
</evidence>
<dbReference type="GO" id="GO:0005634">
    <property type="term" value="C:nucleus"/>
    <property type="evidence" value="ECO:0007669"/>
    <property type="project" value="UniProtKB-SubCell"/>
</dbReference>
<dbReference type="PANTHER" id="PTHR19303:SF74">
    <property type="entry name" value="POGO TRANSPOSABLE ELEMENT WITH KRAB DOMAIN"/>
    <property type="match status" value="1"/>
</dbReference>
<evidence type="ECO:0000313" key="5">
    <source>
        <dbReference type="Proteomes" id="UP001321473"/>
    </source>
</evidence>
<name>A0AAQ4E6Q0_AMBAM</name>
<accession>A0AAQ4E6Q0</accession>
<protein>
    <recommendedName>
        <fullName evidence="3">HTH CENPB-type domain-containing protein</fullName>
    </recommendedName>
</protein>
<comment type="caution">
    <text evidence="4">The sequence shown here is derived from an EMBL/GenBank/DDBJ whole genome shotgun (WGS) entry which is preliminary data.</text>
</comment>
<dbReference type="InterPro" id="IPR004875">
    <property type="entry name" value="DDE_SF_endonuclease_dom"/>
</dbReference>
<dbReference type="Proteomes" id="UP001321473">
    <property type="component" value="Unassembled WGS sequence"/>
</dbReference>
<dbReference type="PANTHER" id="PTHR19303">
    <property type="entry name" value="TRANSPOSON"/>
    <property type="match status" value="1"/>
</dbReference>
<dbReference type="EMBL" id="JARKHS020021199">
    <property type="protein sequence ID" value="KAK8770397.1"/>
    <property type="molecule type" value="Genomic_DNA"/>
</dbReference>